<dbReference type="EC" id="6.1.1.4" evidence="9"/>
<keyword evidence="5 9" id="KW-0067">ATP-binding</keyword>
<dbReference type="RefSeq" id="WP_260975247.1">
    <property type="nucleotide sequence ID" value="NZ_JAOANI010000012.1"/>
</dbReference>
<dbReference type="SUPFAM" id="SSF47323">
    <property type="entry name" value="Anticodon-binding domain of a subclass of class I aminoacyl-tRNA synthetases"/>
    <property type="match status" value="1"/>
</dbReference>
<dbReference type="Pfam" id="PF09334">
    <property type="entry name" value="tRNA-synt_1g"/>
    <property type="match status" value="2"/>
</dbReference>
<evidence type="ECO:0000259" key="15">
    <source>
        <dbReference type="Pfam" id="PF13603"/>
    </source>
</evidence>
<evidence type="ECO:0000256" key="11">
    <source>
        <dbReference type="SAM" id="MobiDB-lite"/>
    </source>
</evidence>
<evidence type="ECO:0000256" key="2">
    <source>
        <dbReference type="ARBA" id="ARBA00022490"/>
    </source>
</evidence>
<dbReference type="FunFam" id="1.10.730.10:FF:000011">
    <property type="entry name" value="Leucine--tRNA ligase chloroplastic/mitochondrial"/>
    <property type="match status" value="1"/>
</dbReference>
<dbReference type="FunFam" id="2.20.28.290:FF:000001">
    <property type="entry name" value="Leucine--tRNA ligase"/>
    <property type="match status" value="1"/>
</dbReference>
<dbReference type="AlphaFoldDB" id="A0A9X3AQV5"/>
<dbReference type="InterPro" id="IPR002302">
    <property type="entry name" value="Leu-tRNA-ligase"/>
</dbReference>
<dbReference type="GO" id="GO:0005829">
    <property type="term" value="C:cytosol"/>
    <property type="evidence" value="ECO:0007669"/>
    <property type="project" value="TreeGrafter"/>
</dbReference>
<feature type="compositionally biased region" description="Low complexity" evidence="11">
    <location>
        <begin position="642"/>
        <end position="654"/>
    </location>
</feature>
<dbReference type="Pfam" id="PF00133">
    <property type="entry name" value="tRNA-synt_1"/>
    <property type="match status" value="1"/>
</dbReference>
<dbReference type="Pfam" id="PF13603">
    <property type="entry name" value="tRNA-synt_1_2"/>
    <property type="match status" value="1"/>
</dbReference>
<accession>A0A9X3AQV5</accession>
<evidence type="ECO:0000256" key="10">
    <source>
        <dbReference type="RuleBase" id="RU363035"/>
    </source>
</evidence>
<reference evidence="16" key="2">
    <citation type="submission" date="2022-08" db="EMBL/GenBank/DDBJ databases">
        <authorList>
            <person name="Dong C."/>
        </authorList>
    </citation>
    <scope>NUCLEOTIDE SEQUENCE</scope>
    <source>
        <strain evidence="16">59MF3M-4</strain>
    </source>
</reference>
<dbReference type="GO" id="GO:0004823">
    <property type="term" value="F:leucine-tRNA ligase activity"/>
    <property type="evidence" value="ECO:0007669"/>
    <property type="project" value="UniProtKB-UniRule"/>
</dbReference>
<evidence type="ECO:0000256" key="7">
    <source>
        <dbReference type="ARBA" id="ARBA00023146"/>
    </source>
</evidence>
<dbReference type="InterPro" id="IPR013155">
    <property type="entry name" value="M/V/L/I-tRNA-synth_anticd-bd"/>
</dbReference>
<keyword evidence="17" id="KW-1185">Reference proteome</keyword>
<evidence type="ECO:0000256" key="9">
    <source>
        <dbReference type="HAMAP-Rule" id="MF_00049"/>
    </source>
</evidence>
<comment type="subcellular location">
    <subcellularLocation>
        <location evidence="9">Cytoplasm</location>
    </subcellularLocation>
</comment>
<dbReference type="NCBIfam" id="TIGR00396">
    <property type="entry name" value="leuS_bact"/>
    <property type="match status" value="1"/>
</dbReference>
<evidence type="ECO:0000256" key="5">
    <source>
        <dbReference type="ARBA" id="ARBA00022840"/>
    </source>
</evidence>
<feature type="domain" description="Leucyl-tRNA synthetase editing" evidence="15">
    <location>
        <begin position="221"/>
        <end position="429"/>
    </location>
</feature>
<keyword evidence="3 9" id="KW-0436">Ligase</keyword>
<evidence type="ECO:0000259" key="12">
    <source>
        <dbReference type="Pfam" id="PF00133"/>
    </source>
</evidence>
<feature type="domain" description="Methionyl/Leucyl tRNA synthetase" evidence="14">
    <location>
        <begin position="39"/>
        <end position="181"/>
    </location>
</feature>
<feature type="compositionally biased region" description="Basic and acidic residues" evidence="11">
    <location>
        <begin position="629"/>
        <end position="638"/>
    </location>
</feature>
<dbReference type="Gene3D" id="1.10.730.10">
    <property type="entry name" value="Isoleucyl-tRNA Synthetase, Domain 1"/>
    <property type="match status" value="1"/>
</dbReference>
<dbReference type="Pfam" id="PF08264">
    <property type="entry name" value="Anticodon_1"/>
    <property type="match status" value="1"/>
</dbReference>
<feature type="region of interest" description="Disordered" evidence="11">
    <location>
        <begin position="629"/>
        <end position="654"/>
    </location>
</feature>
<dbReference type="SUPFAM" id="SSF52374">
    <property type="entry name" value="Nucleotidylyl transferase"/>
    <property type="match status" value="1"/>
</dbReference>
<dbReference type="InterPro" id="IPR002300">
    <property type="entry name" value="aa-tRNA-synth_Ia"/>
</dbReference>
<dbReference type="FunFam" id="3.10.20.590:FF:000001">
    <property type="entry name" value="Leucine--tRNA ligase"/>
    <property type="match status" value="1"/>
</dbReference>
<organism evidence="16 17">
    <name type="scientific">Thalassolituus pacificus</name>
    <dbReference type="NCBI Taxonomy" id="2975440"/>
    <lineage>
        <taxon>Bacteria</taxon>
        <taxon>Pseudomonadati</taxon>
        <taxon>Pseudomonadota</taxon>
        <taxon>Gammaproteobacteria</taxon>
        <taxon>Oceanospirillales</taxon>
        <taxon>Oceanospirillaceae</taxon>
        <taxon>Thalassolituus</taxon>
    </lineage>
</organism>
<feature type="domain" description="Methionyl/Valyl/Leucyl/Isoleucyl-tRNA synthetase anticodon-binding" evidence="13">
    <location>
        <begin position="724"/>
        <end position="846"/>
    </location>
</feature>
<dbReference type="SUPFAM" id="SSF50677">
    <property type="entry name" value="ValRS/IleRS/LeuRS editing domain"/>
    <property type="match status" value="1"/>
</dbReference>
<dbReference type="FunFam" id="3.40.50.620:FF:000124">
    <property type="entry name" value="Leucine--tRNA ligase"/>
    <property type="match status" value="1"/>
</dbReference>
<dbReference type="PROSITE" id="PS00178">
    <property type="entry name" value="AA_TRNA_LIGASE_I"/>
    <property type="match status" value="1"/>
</dbReference>
<keyword evidence="6 9" id="KW-0648">Protein biosynthesis</keyword>
<dbReference type="PANTHER" id="PTHR43740">
    <property type="entry name" value="LEUCYL-TRNA SYNTHETASE"/>
    <property type="match status" value="1"/>
</dbReference>
<evidence type="ECO:0000313" key="16">
    <source>
        <dbReference type="EMBL" id="MCT7358144.1"/>
    </source>
</evidence>
<dbReference type="FunFam" id="3.40.50.620:FF:000003">
    <property type="entry name" value="Leucine--tRNA ligase"/>
    <property type="match status" value="1"/>
</dbReference>
<dbReference type="Gene3D" id="2.20.28.290">
    <property type="match status" value="1"/>
</dbReference>
<dbReference type="CDD" id="cd07958">
    <property type="entry name" value="Anticodon_Ia_Leu_BEm"/>
    <property type="match status" value="1"/>
</dbReference>
<dbReference type="InterPro" id="IPR015413">
    <property type="entry name" value="Methionyl/Leucyl_tRNA_Synth"/>
</dbReference>
<dbReference type="InterPro" id="IPR009080">
    <property type="entry name" value="tRNAsynth_Ia_anticodon-bd"/>
</dbReference>
<dbReference type="GO" id="GO:0005524">
    <property type="term" value="F:ATP binding"/>
    <property type="evidence" value="ECO:0007669"/>
    <property type="project" value="UniProtKB-UniRule"/>
</dbReference>
<dbReference type="EMBL" id="JAOANI010000012">
    <property type="protein sequence ID" value="MCT7358144.1"/>
    <property type="molecule type" value="Genomic_DNA"/>
</dbReference>
<dbReference type="Gene3D" id="3.90.740.10">
    <property type="entry name" value="Valyl/Leucyl/Isoleucyl-tRNA synthetase, editing domain"/>
    <property type="match status" value="1"/>
</dbReference>
<evidence type="ECO:0000259" key="14">
    <source>
        <dbReference type="Pfam" id="PF09334"/>
    </source>
</evidence>
<feature type="short sequence motif" description="'HIGH' region" evidence="9">
    <location>
        <begin position="42"/>
        <end position="52"/>
    </location>
</feature>
<evidence type="ECO:0000256" key="1">
    <source>
        <dbReference type="ARBA" id="ARBA00005594"/>
    </source>
</evidence>
<comment type="similarity">
    <text evidence="1 9 10">Belongs to the class-I aminoacyl-tRNA synthetase family.</text>
</comment>
<keyword evidence="2 9" id="KW-0963">Cytoplasm</keyword>
<proteinExistence type="inferred from homology"/>
<keyword evidence="7 9" id="KW-0030">Aminoacyl-tRNA synthetase</keyword>
<reference evidence="16" key="1">
    <citation type="journal article" date="2022" name="Front. Microbiol.">
        <title>Genome-based taxonomic rearrangement of Oceanobacter-related bacteria including the description of Thalassolituus hydrocarbonoclasticus sp. nov. and Thalassolituus pacificus sp. nov. and emended description of the genus Thalassolituus.</title>
        <authorList>
            <person name="Dong C."/>
            <person name="Wei L."/>
            <person name="Wang J."/>
            <person name="Lai Q."/>
            <person name="Huang Z."/>
            <person name="Shao Z."/>
        </authorList>
    </citation>
    <scope>NUCLEOTIDE SEQUENCE</scope>
    <source>
        <strain evidence="16">59MF3M-4</strain>
    </source>
</reference>
<name>A0A9X3AQV5_9GAMM</name>
<dbReference type="Gene3D" id="3.10.20.590">
    <property type="match status" value="1"/>
</dbReference>
<evidence type="ECO:0000256" key="6">
    <source>
        <dbReference type="ARBA" id="ARBA00022917"/>
    </source>
</evidence>
<comment type="caution">
    <text evidence="16">The sequence shown here is derived from an EMBL/GenBank/DDBJ whole genome shotgun (WGS) entry which is preliminary data.</text>
</comment>
<protein>
    <recommendedName>
        <fullName evidence="9">Leucine--tRNA ligase</fullName>
        <ecNumber evidence="9">6.1.1.4</ecNumber>
    </recommendedName>
    <alternativeName>
        <fullName evidence="9">Leucyl-tRNA synthetase</fullName>
        <shortName evidence="9">LeuRS</shortName>
    </alternativeName>
</protein>
<dbReference type="InterPro" id="IPR009008">
    <property type="entry name" value="Val/Leu/Ile-tRNA-synth_edit"/>
</dbReference>
<dbReference type="InterPro" id="IPR001412">
    <property type="entry name" value="aa-tRNA-synth_I_CS"/>
</dbReference>
<evidence type="ECO:0000259" key="13">
    <source>
        <dbReference type="Pfam" id="PF08264"/>
    </source>
</evidence>
<evidence type="ECO:0000256" key="3">
    <source>
        <dbReference type="ARBA" id="ARBA00022598"/>
    </source>
</evidence>
<dbReference type="FunFam" id="3.90.740.10:FF:000012">
    <property type="entry name" value="Leucine--tRNA ligase"/>
    <property type="match status" value="1"/>
</dbReference>
<feature type="binding site" evidence="9">
    <location>
        <position position="649"/>
    </location>
    <ligand>
        <name>ATP</name>
        <dbReference type="ChEBI" id="CHEBI:30616"/>
    </ligand>
</feature>
<evidence type="ECO:0000256" key="8">
    <source>
        <dbReference type="ARBA" id="ARBA00047469"/>
    </source>
</evidence>
<dbReference type="Proteomes" id="UP001147830">
    <property type="component" value="Unassembled WGS sequence"/>
</dbReference>
<evidence type="ECO:0000256" key="4">
    <source>
        <dbReference type="ARBA" id="ARBA00022741"/>
    </source>
</evidence>
<dbReference type="PRINTS" id="PR00985">
    <property type="entry name" value="TRNASYNTHLEU"/>
</dbReference>
<sequence length="885" mass="99545">MQETYQPHIIEPSVQTHWEENQVFKAVVDSNKEKFYCLSMFPYPSGRLHMGHVRNYTIGDVVSRYQRMQGKNVMQPMGWDAFGLPAENAAIKHQVAPGKWTKENIAYMKGQLKSLGFGYDWNRELATCDPEYYRWEQWFFTKLIDKGLAYKKVSAVNWCPNDQTVLANEQVIDGCCWRCDSVVERKEIPQWFIRITDYAEELLNDLDQLDGWPDQVKAMQRNWIGKSRGVQMRFGLKDRADNLEIYTTRPDTLMGVSYLAVAAGHPLAKEAAANNPALAAFLEECSKSGTAEADLATAEKKGMATGFTAIHPLSGKEVPVWVANFVLMEFGTGAVMAVPAHDRRDWDFAQKYGIEIKQVLQWDAEKDTKIISAKPGHEVEYEKAVEMTTFDPTTWKEWYDLKTGVTLINSGEFDGLSFEAAFDAIAAKLAAEGKGEIKVNYRLRDWGVSRQRYWGTPIPVIRTQDGEAIAAPESLQPVILPTDVVMDGVNSPIKNNPEFENIEYNGQPAFRETDTFDTFMESSWYYARYCSPNDDTQMLNPEEANYWLPVDQYIGGIEHAILHLLYARFFHKLLRDAGLVNSDEPFKNLLCQGMVLADAFCYTTENGAKEWVNPTEVSVERDDKGRLTAAKRKSDGKELQYSGMSKMSKSKNNGVDPQEAIELYGADTVRLYTMFAAPPEQTLEWSDSGVQGAQRFLQRVWRLSYELLQQADRGDAANLSKDEKDARRKVHETIQKVSDDIGRRYNFNTGIAAIMELMNTLQKLDLSATGSRAVVAEGIDAIVRMLSPIAPHISQALWAAFGNDGLVIDALWPQVDESALVRDSIELVVQVNGKLRAKLEVPASAGKDELEALAMADDAVQKQIDGKTVRKVVVVPGKLVNIVAN</sequence>
<gene>
    <name evidence="9 16" type="primary">leuS</name>
    <name evidence="16" type="ORF">NYR02_03800</name>
</gene>
<evidence type="ECO:0000313" key="17">
    <source>
        <dbReference type="Proteomes" id="UP001147830"/>
    </source>
</evidence>
<feature type="short sequence motif" description="'KMSKS' region" evidence="9">
    <location>
        <begin position="646"/>
        <end position="650"/>
    </location>
</feature>
<keyword evidence="4 9" id="KW-0547">Nucleotide-binding</keyword>
<feature type="domain" description="Methionyl/Leucyl tRNA synthetase" evidence="14">
    <location>
        <begin position="645"/>
        <end position="689"/>
    </location>
</feature>
<dbReference type="HAMAP" id="MF_00049_B">
    <property type="entry name" value="Leu_tRNA_synth_B"/>
    <property type="match status" value="1"/>
</dbReference>
<dbReference type="InterPro" id="IPR025709">
    <property type="entry name" value="Leu_tRNA-synth_edit"/>
</dbReference>
<dbReference type="CDD" id="cd00812">
    <property type="entry name" value="LeuRS_core"/>
    <property type="match status" value="1"/>
</dbReference>
<dbReference type="GO" id="GO:0006429">
    <property type="term" value="P:leucyl-tRNA aminoacylation"/>
    <property type="evidence" value="ECO:0007669"/>
    <property type="project" value="UniProtKB-UniRule"/>
</dbReference>
<comment type="catalytic activity">
    <reaction evidence="8 9">
        <text>tRNA(Leu) + L-leucine + ATP = L-leucyl-tRNA(Leu) + AMP + diphosphate</text>
        <dbReference type="Rhea" id="RHEA:11688"/>
        <dbReference type="Rhea" id="RHEA-COMP:9613"/>
        <dbReference type="Rhea" id="RHEA-COMP:9622"/>
        <dbReference type="ChEBI" id="CHEBI:30616"/>
        <dbReference type="ChEBI" id="CHEBI:33019"/>
        <dbReference type="ChEBI" id="CHEBI:57427"/>
        <dbReference type="ChEBI" id="CHEBI:78442"/>
        <dbReference type="ChEBI" id="CHEBI:78494"/>
        <dbReference type="ChEBI" id="CHEBI:456215"/>
        <dbReference type="EC" id="6.1.1.4"/>
    </reaction>
</comment>
<dbReference type="Gene3D" id="3.40.50.620">
    <property type="entry name" value="HUPs"/>
    <property type="match status" value="2"/>
</dbReference>
<dbReference type="GO" id="GO:0002161">
    <property type="term" value="F:aminoacyl-tRNA deacylase activity"/>
    <property type="evidence" value="ECO:0007669"/>
    <property type="project" value="InterPro"/>
</dbReference>
<feature type="domain" description="Aminoacyl-tRNA synthetase class Ia" evidence="12">
    <location>
        <begin position="443"/>
        <end position="598"/>
    </location>
</feature>
<dbReference type="InterPro" id="IPR014729">
    <property type="entry name" value="Rossmann-like_a/b/a_fold"/>
</dbReference>
<dbReference type="PANTHER" id="PTHR43740:SF2">
    <property type="entry name" value="LEUCINE--TRNA LIGASE, MITOCHONDRIAL"/>
    <property type="match status" value="1"/>
</dbReference>